<proteinExistence type="predicted"/>
<reference evidence="2 3" key="1">
    <citation type="submission" date="2012-09" db="EMBL/GenBank/DDBJ databases">
        <title>Draft Genome Sequences of 6 Strains from Genus Thauera.</title>
        <authorList>
            <person name="Liu B."/>
            <person name="Shapleigh J.P."/>
            <person name="Frostegard A.H."/>
        </authorList>
    </citation>
    <scope>NUCLEOTIDE SEQUENCE [LARGE SCALE GENOMIC DNA]</scope>
    <source>
        <strain evidence="2 3">B4P</strain>
    </source>
</reference>
<dbReference type="Pfam" id="PF11604">
    <property type="entry name" value="CusF_Ec"/>
    <property type="match status" value="1"/>
</dbReference>
<evidence type="ECO:0000256" key="1">
    <source>
        <dbReference type="SAM" id="SignalP"/>
    </source>
</evidence>
<dbReference type="InterPro" id="IPR021647">
    <property type="entry name" value="CusF_Ec"/>
</dbReference>
<sequence length="118" mass="12004">MKKALRSAVCSALAALSAFAAPASALAQGGHSAHLGAAVATPAAAELAEGTVRKIDRAAGRITIAHGPIAALEMPPMTMMFRATDPAMLDQVKVGDRIRFAAAEQDGALVVTKLEAAR</sequence>
<keyword evidence="3" id="KW-1185">Reference proteome</keyword>
<evidence type="ECO:0008006" key="4">
    <source>
        <dbReference type="Google" id="ProtNLM"/>
    </source>
</evidence>
<dbReference type="InterPro" id="IPR042230">
    <property type="entry name" value="CusF_sf"/>
</dbReference>
<organism evidence="2 3">
    <name type="scientific">Thauera phenylacetica B4P</name>
    <dbReference type="NCBI Taxonomy" id="1234382"/>
    <lineage>
        <taxon>Bacteria</taxon>
        <taxon>Pseudomonadati</taxon>
        <taxon>Pseudomonadota</taxon>
        <taxon>Betaproteobacteria</taxon>
        <taxon>Rhodocyclales</taxon>
        <taxon>Zoogloeaceae</taxon>
        <taxon>Thauera</taxon>
    </lineage>
</organism>
<dbReference type="AlphaFoldDB" id="N6YP95"/>
<name>N6YP95_9RHOO</name>
<dbReference type="EMBL" id="AMXF01000332">
    <property type="protein sequence ID" value="ENO93305.1"/>
    <property type="molecule type" value="Genomic_DNA"/>
</dbReference>
<feature type="signal peptide" evidence="1">
    <location>
        <begin position="1"/>
        <end position="20"/>
    </location>
</feature>
<dbReference type="Gene3D" id="2.40.50.320">
    <property type="entry name" value="Copper binding periplasmic protein CusF"/>
    <property type="match status" value="1"/>
</dbReference>
<protein>
    <recommendedName>
        <fullName evidence="4">RND family efflux transporter MFP subunit</fullName>
    </recommendedName>
</protein>
<evidence type="ECO:0000313" key="2">
    <source>
        <dbReference type="EMBL" id="ENO93305.1"/>
    </source>
</evidence>
<comment type="caution">
    <text evidence="2">The sequence shown here is derived from an EMBL/GenBank/DDBJ whole genome shotgun (WGS) entry which is preliminary data.</text>
</comment>
<evidence type="ECO:0000313" key="3">
    <source>
        <dbReference type="Proteomes" id="UP000013047"/>
    </source>
</evidence>
<feature type="chain" id="PRO_5004128481" description="RND family efflux transporter MFP subunit" evidence="1">
    <location>
        <begin position="21"/>
        <end position="118"/>
    </location>
</feature>
<dbReference type="Proteomes" id="UP000013047">
    <property type="component" value="Unassembled WGS sequence"/>
</dbReference>
<keyword evidence="1" id="KW-0732">Signal</keyword>
<gene>
    <name evidence="2" type="ORF">C667_21816</name>
</gene>
<accession>N6YP95</accession>
<dbReference type="OrthoDB" id="9180744at2"/>